<evidence type="ECO:0000256" key="6">
    <source>
        <dbReference type="ARBA" id="ARBA00022839"/>
    </source>
</evidence>
<evidence type="ECO:0000256" key="9">
    <source>
        <dbReference type="ARBA" id="ARBA00023204"/>
    </source>
</evidence>
<dbReference type="InterPro" id="IPR041500">
    <property type="entry name" value="RecC_C"/>
</dbReference>
<protein>
    <recommendedName>
        <fullName evidence="10">RecBCD enzyme subunit RecC</fullName>
    </recommendedName>
    <alternativeName>
        <fullName evidence="10">Exonuclease V subunit RecC</fullName>
        <shortName evidence="10">ExoV subunit RecC</shortName>
    </alternativeName>
    <alternativeName>
        <fullName evidence="10">Helicase/nuclease RecBCD subunit RecC</fullName>
    </alternativeName>
</protein>
<evidence type="ECO:0000313" key="12">
    <source>
        <dbReference type="EMBL" id="GAA1903844.1"/>
    </source>
</evidence>
<dbReference type="Gene3D" id="1.10.10.160">
    <property type="match status" value="1"/>
</dbReference>
<evidence type="ECO:0000259" key="11">
    <source>
        <dbReference type="Pfam" id="PF17946"/>
    </source>
</evidence>
<evidence type="ECO:0000256" key="4">
    <source>
        <dbReference type="ARBA" id="ARBA00022801"/>
    </source>
</evidence>
<keyword evidence="4 10" id="KW-0378">Hydrolase</keyword>
<evidence type="ECO:0000256" key="2">
    <source>
        <dbReference type="ARBA" id="ARBA00022741"/>
    </source>
</evidence>
<evidence type="ECO:0000256" key="1">
    <source>
        <dbReference type="ARBA" id="ARBA00022722"/>
    </source>
</evidence>
<dbReference type="HAMAP" id="MF_01486">
    <property type="entry name" value="RecC"/>
    <property type="match status" value="1"/>
</dbReference>
<keyword evidence="5 10" id="KW-0347">Helicase</keyword>
<keyword evidence="7 10" id="KW-0067">ATP-binding</keyword>
<keyword evidence="6 10" id="KW-0269">Exonuclease</keyword>
<evidence type="ECO:0000256" key="5">
    <source>
        <dbReference type="ARBA" id="ARBA00022806"/>
    </source>
</evidence>
<dbReference type="EMBL" id="BAAAMY010000001">
    <property type="protein sequence ID" value="GAA1903844.1"/>
    <property type="molecule type" value="Genomic_DNA"/>
</dbReference>
<keyword evidence="13" id="KW-1185">Reference proteome</keyword>
<name>A0ABP5A5F8_9ACTN</name>
<dbReference type="InterPro" id="IPR006697">
    <property type="entry name" value="RecC"/>
</dbReference>
<dbReference type="NCBIfam" id="TIGR01450">
    <property type="entry name" value="recC"/>
    <property type="match status" value="1"/>
</dbReference>
<evidence type="ECO:0000256" key="10">
    <source>
        <dbReference type="HAMAP-Rule" id="MF_01486"/>
    </source>
</evidence>
<dbReference type="InterPro" id="IPR011335">
    <property type="entry name" value="Restrct_endonuc-II-like"/>
</dbReference>
<evidence type="ECO:0000313" key="13">
    <source>
        <dbReference type="Proteomes" id="UP001501612"/>
    </source>
</evidence>
<evidence type="ECO:0000256" key="8">
    <source>
        <dbReference type="ARBA" id="ARBA00023125"/>
    </source>
</evidence>
<evidence type="ECO:0000256" key="3">
    <source>
        <dbReference type="ARBA" id="ARBA00022763"/>
    </source>
</evidence>
<comment type="function">
    <text evidence="10">A helicase/nuclease that prepares dsDNA breaks (DSB) for recombinational DNA repair. Binds to DSBs and unwinds DNA via a highly rapid and processive ATP-dependent bidirectional helicase activity. Unwinds dsDNA until it encounters a Chi (crossover hotspot instigator) sequence from the 3' direction. Cuts ssDNA a few nucleotides 3' to the Chi site. The properties and activities of the enzyme are changed at Chi. The Chi-altered holoenzyme produces a long 3'-ssDNA overhang and facilitates RecA-binding to the ssDNA for homologous DNA recombination and repair. Holoenzyme degrades any linearized DNA that is unable to undergo homologous recombination. In the holoenzyme this subunit recognizes the wild-type Chi sequence, and when added to isolated RecB increases its ATP-dependent helicase processivity.</text>
</comment>
<gene>
    <name evidence="10 12" type="primary">recC</name>
    <name evidence="12" type="ORF">GCM10009737_00650</name>
</gene>
<dbReference type="PIRSF" id="PIRSF000980">
    <property type="entry name" value="RecC"/>
    <property type="match status" value="1"/>
</dbReference>
<accession>A0ABP5A5F8</accession>
<organism evidence="12 13">
    <name type="scientific">Nocardioides lentus</name>
    <dbReference type="NCBI Taxonomy" id="338077"/>
    <lineage>
        <taxon>Bacteria</taxon>
        <taxon>Bacillati</taxon>
        <taxon>Actinomycetota</taxon>
        <taxon>Actinomycetes</taxon>
        <taxon>Propionibacteriales</taxon>
        <taxon>Nocardioidaceae</taxon>
        <taxon>Nocardioides</taxon>
    </lineage>
</organism>
<dbReference type="Proteomes" id="UP001501612">
    <property type="component" value="Unassembled WGS sequence"/>
</dbReference>
<comment type="miscellaneous">
    <text evidence="10">In the RecBCD complex, RecB has a slow 3'-5' helicase, an exonuclease activity and loads RecA onto ssDNA, RecD has a fast 5'-3' helicase activity, while RecC stimulates the ATPase and processivity of the RecB helicase and contributes to recognition of the Chi site.</text>
</comment>
<dbReference type="Gene3D" id="3.40.50.300">
    <property type="entry name" value="P-loop containing nucleotide triphosphate hydrolases"/>
    <property type="match status" value="2"/>
</dbReference>
<proteinExistence type="inferred from homology"/>
<keyword evidence="2 10" id="KW-0547">Nucleotide-binding</keyword>
<dbReference type="SUPFAM" id="SSF52540">
    <property type="entry name" value="P-loop containing nucleoside triphosphate hydrolases"/>
    <property type="match status" value="2"/>
</dbReference>
<keyword evidence="8 10" id="KW-0238">DNA-binding</keyword>
<comment type="subunit">
    <text evidence="10">Heterotrimer of RecB, RecC and RecD. All subunits contribute to DNA-binding.</text>
</comment>
<dbReference type="PANTHER" id="PTHR30591:SF1">
    <property type="entry name" value="RECBCD ENZYME SUBUNIT RECC"/>
    <property type="match status" value="1"/>
</dbReference>
<comment type="similarity">
    <text evidence="10">Belongs to the RecC family.</text>
</comment>
<evidence type="ECO:0000256" key="7">
    <source>
        <dbReference type="ARBA" id="ARBA00022840"/>
    </source>
</evidence>
<dbReference type="Pfam" id="PF17946">
    <property type="entry name" value="RecC_C"/>
    <property type="match status" value="1"/>
</dbReference>
<dbReference type="InterPro" id="IPR013986">
    <property type="entry name" value="DExx_box_DNA_helicase_dom_sf"/>
</dbReference>
<keyword evidence="9 10" id="KW-0234">DNA repair</keyword>
<feature type="domain" description="RecC C-terminal" evidence="11">
    <location>
        <begin position="840"/>
        <end position="1069"/>
    </location>
</feature>
<dbReference type="PANTHER" id="PTHR30591">
    <property type="entry name" value="RECBCD ENZYME SUBUNIT RECC"/>
    <property type="match status" value="1"/>
</dbReference>
<dbReference type="Gene3D" id="3.40.50.10930">
    <property type="match status" value="1"/>
</dbReference>
<dbReference type="InterPro" id="IPR027417">
    <property type="entry name" value="P-loop_NTPase"/>
</dbReference>
<dbReference type="Pfam" id="PF04257">
    <property type="entry name" value="Exonuc_V_gamma"/>
    <property type="match status" value="1"/>
</dbReference>
<keyword evidence="3 10" id="KW-0227">DNA damage</keyword>
<comment type="caution">
    <text evidence="12">The sequence shown here is derived from an EMBL/GenBank/DDBJ whole genome shotgun (WGS) entry which is preliminary data.</text>
</comment>
<dbReference type="SUPFAM" id="SSF52980">
    <property type="entry name" value="Restriction endonuclease-like"/>
    <property type="match status" value="1"/>
</dbReference>
<reference evidence="13" key="1">
    <citation type="journal article" date="2019" name="Int. J. Syst. Evol. Microbiol.">
        <title>The Global Catalogue of Microorganisms (GCM) 10K type strain sequencing project: providing services to taxonomists for standard genome sequencing and annotation.</title>
        <authorList>
            <consortium name="The Broad Institute Genomics Platform"/>
            <consortium name="The Broad Institute Genome Sequencing Center for Infectious Disease"/>
            <person name="Wu L."/>
            <person name="Ma J."/>
        </authorList>
    </citation>
    <scope>NUCLEOTIDE SEQUENCE [LARGE SCALE GENOMIC DNA]</scope>
    <source>
        <strain evidence="13">JCM 14046</strain>
    </source>
</reference>
<dbReference type="RefSeq" id="WP_344002065.1">
    <property type="nucleotide sequence ID" value="NZ_BAAAMY010000001.1"/>
</dbReference>
<dbReference type="Gene3D" id="1.10.10.990">
    <property type="match status" value="1"/>
</dbReference>
<keyword evidence="1 10" id="KW-0540">Nuclease</keyword>
<sequence length="1145" mass="122402">MSFGVHHAPGTAALADGLAGLLATPLADPFAQEVVVVPTRGVERWLGQRLSHRLGVGPRGGDGACAGVRFLAPHSLVALLLDRERDDPWHPDRLVWPVLSAVDDSLGEAWCATLADHLGHGVPGEEGELRRARRWSVAHRLARLLAAYAVQRPSLVTDWRTRPGDGRTGEGDGAGGPLDGDLAWQAELWRRVLARVDAPAPDLRHAETLARLRTGDPGLALPGRLSLFGHTRLPVTEIELLEALGEHREVHLWLPVASPARWETARADGAGRPVPRADAESAAPVGHPLLASLGRDARELASLLAGRPALPVDPADGAAAPPGGPPATLLGRLQADLRADRAPTPAERAARPLAADDRSLQVHACHGASRQVDVLREVLVGLMEDDPTLEPRDVLVMCPDVETFAPLVSAGFGLGAGAPEPGGAPVAGGDHPAHRLRVRLADRSLGSTNPLLALADRLLELSGSRVTTTEVLDLVASDVVRRRFRLGDDDLDRVQRWIDAAGVRWGLDRESRAAWAMDRFGHNTWRAGLDRVLLGVAMSGDEHAHLGVGLPLDDVGSSEVDLAGRLAELLDRLDGCLRELAAAGPAHAWTDAVRRGVAALGEVARDDAWQVSELERELDRAARGGDGTEELRLADARAMLRTRLAARPTRANFRTGTLTVSTMAPMRSVPHRVVCLLGLDDDVFPRAAVPDGDDVLARRPLTGERDARGEDRQLLLDAVLAAGEHLVVTYAGADEHTGARRPPAVPLGELLDAADRTGATAVRDHVLTRHPLQPHDARNLKAGAPGDDPPEWAADGVEGPARRPFSFDTGALAGARALVTDRVEPGPLVPLPLPALPPAAEVSLDDLREFVTRPVRTFLRQRLDVSLPREVAEPATAIPVTLKQLSRWEVGDHLLRELLAGADPQALFTAEQLGGRLGPGQLGEASLAEIVDDCLRLWTSTAELRADGPDAVDVDVELGGDLAGRRLVGTVGGVHGDRVVRLGYSRLKATHRLAGWVDLLALSAADPERPWTAHTVGRDARRGPTRAVAGPLHDRALPLLADLVRMRDLGLRTPMPLPAATGEAWARAAARRQAGSRVDPAAEASREWVTDTFNPRSFPKEDAEAAHVRVWGERAPLQLLLDAGLASAATRLWEPVLAHEEVRPL</sequence>